<reference evidence="2 3" key="1">
    <citation type="submission" date="2021-07" db="EMBL/GenBank/DDBJ databases">
        <authorList>
            <person name="Palmer J.M."/>
        </authorList>
    </citation>
    <scope>NUCLEOTIDE SEQUENCE [LARGE SCALE GENOMIC DNA]</scope>
    <source>
        <strain evidence="2 3">AT_MEX2019</strain>
        <tissue evidence="2">Muscle</tissue>
    </source>
</reference>
<proteinExistence type="predicted"/>
<gene>
    <name evidence="2" type="ORF">ATANTOWER_021879</name>
</gene>
<protein>
    <recommendedName>
        <fullName evidence="4">Secreted protein</fullName>
    </recommendedName>
</protein>
<feature type="compositionally biased region" description="Polar residues" evidence="1">
    <location>
        <begin position="73"/>
        <end position="88"/>
    </location>
</feature>
<dbReference type="EMBL" id="JAHUTI010014559">
    <property type="protein sequence ID" value="MED6237273.1"/>
    <property type="molecule type" value="Genomic_DNA"/>
</dbReference>
<comment type="caution">
    <text evidence="2">The sequence shown here is derived from an EMBL/GenBank/DDBJ whole genome shotgun (WGS) entry which is preliminary data.</text>
</comment>
<evidence type="ECO:0008006" key="4">
    <source>
        <dbReference type="Google" id="ProtNLM"/>
    </source>
</evidence>
<evidence type="ECO:0000313" key="2">
    <source>
        <dbReference type="EMBL" id="MED6237273.1"/>
    </source>
</evidence>
<accession>A0ABU7AGX3</accession>
<sequence length="115" mass="12611">MVLHSKNIHYCLCELCVCLCVQICHLRSIVAKVAGRVKAPQQSVPITHRVCGLPRIVAISGTVAGPEGHPQDSHTINKMSPRQRTKTTAPRPEGKLETQGTNLVLQINKDFSIVH</sequence>
<feature type="region of interest" description="Disordered" evidence="1">
    <location>
        <begin position="62"/>
        <end position="100"/>
    </location>
</feature>
<name>A0ABU7AGX3_9TELE</name>
<organism evidence="2 3">
    <name type="scientific">Ataeniobius toweri</name>
    <dbReference type="NCBI Taxonomy" id="208326"/>
    <lineage>
        <taxon>Eukaryota</taxon>
        <taxon>Metazoa</taxon>
        <taxon>Chordata</taxon>
        <taxon>Craniata</taxon>
        <taxon>Vertebrata</taxon>
        <taxon>Euteleostomi</taxon>
        <taxon>Actinopterygii</taxon>
        <taxon>Neopterygii</taxon>
        <taxon>Teleostei</taxon>
        <taxon>Neoteleostei</taxon>
        <taxon>Acanthomorphata</taxon>
        <taxon>Ovalentaria</taxon>
        <taxon>Atherinomorphae</taxon>
        <taxon>Cyprinodontiformes</taxon>
        <taxon>Goodeidae</taxon>
        <taxon>Ataeniobius</taxon>
    </lineage>
</organism>
<keyword evidence="3" id="KW-1185">Reference proteome</keyword>
<evidence type="ECO:0000313" key="3">
    <source>
        <dbReference type="Proteomes" id="UP001345963"/>
    </source>
</evidence>
<evidence type="ECO:0000256" key="1">
    <source>
        <dbReference type="SAM" id="MobiDB-lite"/>
    </source>
</evidence>
<dbReference type="Proteomes" id="UP001345963">
    <property type="component" value="Unassembled WGS sequence"/>
</dbReference>